<dbReference type="EMBL" id="CP047418">
    <property type="protein sequence ID" value="QLL77997.1"/>
    <property type="molecule type" value="Genomic_DNA"/>
</dbReference>
<gene>
    <name evidence="5" type="ORF">GTO87_04865</name>
</gene>
<evidence type="ECO:0000256" key="1">
    <source>
        <dbReference type="ARBA" id="ARBA00022801"/>
    </source>
</evidence>
<dbReference type="PANTHER" id="PTHR30404:SF0">
    <property type="entry name" value="N-ACETYLMURAMOYL-L-ALANINE AMIDASE AMIC"/>
    <property type="match status" value="1"/>
</dbReference>
<proteinExistence type="predicted"/>
<dbReference type="InterPro" id="IPR002508">
    <property type="entry name" value="MurNAc-LAA_cat"/>
</dbReference>
<accession>A0A7H9EL54</accession>
<organism evidence="5 6">
    <name type="scientific">Ligilactobacillus saerimneri</name>
    <dbReference type="NCBI Taxonomy" id="228229"/>
    <lineage>
        <taxon>Bacteria</taxon>
        <taxon>Bacillati</taxon>
        <taxon>Bacillota</taxon>
        <taxon>Bacilli</taxon>
        <taxon>Lactobacillales</taxon>
        <taxon>Lactobacillaceae</taxon>
        <taxon>Ligilactobacillus</taxon>
    </lineage>
</organism>
<dbReference type="Proteomes" id="UP000510886">
    <property type="component" value="Chromosome"/>
</dbReference>
<keyword evidence="3" id="KW-1133">Transmembrane helix</keyword>
<dbReference type="RefSeq" id="WP_180848329.1">
    <property type="nucleotide sequence ID" value="NZ_CAUWBC010000015.1"/>
</dbReference>
<dbReference type="SMART" id="SM00287">
    <property type="entry name" value="SH3b"/>
    <property type="match status" value="1"/>
</dbReference>
<evidence type="ECO:0000313" key="6">
    <source>
        <dbReference type="Proteomes" id="UP000510886"/>
    </source>
</evidence>
<dbReference type="KEGG" id="lsw:GTO87_04865"/>
<feature type="domain" description="SH3b" evidence="4">
    <location>
        <begin position="36"/>
        <end position="99"/>
    </location>
</feature>
<dbReference type="PANTHER" id="PTHR30404">
    <property type="entry name" value="N-ACETYLMURAMOYL-L-ALANINE AMIDASE"/>
    <property type="match status" value="1"/>
</dbReference>
<dbReference type="PROSITE" id="PS51781">
    <property type="entry name" value="SH3B"/>
    <property type="match status" value="1"/>
</dbReference>
<keyword evidence="3" id="KW-0472">Membrane</keyword>
<dbReference type="GO" id="GO:0071555">
    <property type="term" value="P:cell wall organization"/>
    <property type="evidence" value="ECO:0007669"/>
    <property type="project" value="UniProtKB-KW"/>
</dbReference>
<dbReference type="GO" id="GO:0008745">
    <property type="term" value="F:N-acetylmuramoyl-L-alanine amidase activity"/>
    <property type="evidence" value="ECO:0007669"/>
    <property type="project" value="InterPro"/>
</dbReference>
<evidence type="ECO:0000313" key="5">
    <source>
        <dbReference type="EMBL" id="QLL77997.1"/>
    </source>
</evidence>
<keyword evidence="2" id="KW-0961">Cell wall biogenesis/degradation</keyword>
<dbReference type="AlphaFoldDB" id="A0A7H9EL54"/>
<dbReference type="GO" id="GO:0009253">
    <property type="term" value="P:peptidoglycan catabolic process"/>
    <property type="evidence" value="ECO:0007669"/>
    <property type="project" value="InterPro"/>
</dbReference>
<reference evidence="5 6" key="1">
    <citation type="submission" date="2020-01" db="EMBL/GenBank/DDBJ databases">
        <title>Complete and circular genome sequences of six lactobacillus isolates from horses.</title>
        <authorList>
            <person name="Hassan H.M."/>
        </authorList>
    </citation>
    <scope>NUCLEOTIDE SEQUENCE [LARGE SCALE GENOMIC DNA]</scope>
    <source>
        <strain evidence="5 6">1A</strain>
    </source>
</reference>
<dbReference type="CDD" id="cd02696">
    <property type="entry name" value="MurNAc-LAA"/>
    <property type="match status" value="1"/>
</dbReference>
<dbReference type="Gene3D" id="3.40.630.40">
    <property type="entry name" value="Zn-dependent exopeptidases"/>
    <property type="match status" value="1"/>
</dbReference>
<evidence type="ECO:0000259" key="4">
    <source>
        <dbReference type="PROSITE" id="PS51781"/>
    </source>
</evidence>
<evidence type="ECO:0000256" key="2">
    <source>
        <dbReference type="ARBA" id="ARBA00023316"/>
    </source>
</evidence>
<dbReference type="Gene3D" id="2.30.30.40">
    <property type="entry name" value="SH3 Domains"/>
    <property type="match status" value="1"/>
</dbReference>
<dbReference type="Pfam" id="PF01520">
    <property type="entry name" value="Amidase_3"/>
    <property type="match status" value="1"/>
</dbReference>
<dbReference type="Pfam" id="PF08239">
    <property type="entry name" value="SH3_3"/>
    <property type="match status" value="1"/>
</dbReference>
<sequence length="283" mass="31732">MKHARHFDKAIPNHLKVLWGIIVILLVVVGGRTYLYTHKQVVTQAVNVRSGPGIEYKKITSLQPNARVAVIRSKYHWKQVRTPDHKTGWIADWYFSHPNPVTKLSQATIVIDAGHGGSDSGALSISGKQEKKYTLIFAQKLADKLEAQGAKVYMTRKNDSFVGLAARPALAERVHADAFISFHFDSSPDENQGSGFTTYYYHQGASYRLAKDINSSLNPHGLDNKGVEFGDYLVIRDNTVPAVLNELGYINTKKDFKKIRSTTYQDQVTTEMTTGIAKFFEQE</sequence>
<feature type="transmembrane region" description="Helical" evidence="3">
    <location>
        <begin position="17"/>
        <end position="35"/>
    </location>
</feature>
<dbReference type="InterPro" id="IPR003646">
    <property type="entry name" value="SH3-like_bac-type"/>
</dbReference>
<evidence type="ECO:0000256" key="3">
    <source>
        <dbReference type="SAM" id="Phobius"/>
    </source>
</evidence>
<keyword evidence="1" id="KW-0378">Hydrolase</keyword>
<protein>
    <submittedName>
        <fullName evidence="5">SH3 domain-containing protein</fullName>
    </submittedName>
</protein>
<dbReference type="InterPro" id="IPR050695">
    <property type="entry name" value="N-acetylmuramoyl_amidase_3"/>
</dbReference>
<dbReference type="GO" id="GO:0030288">
    <property type="term" value="C:outer membrane-bounded periplasmic space"/>
    <property type="evidence" value="ECO:0007669"/>
    <property type="project" value="TreeGrafter"/>
</dbReference>
<name>A0A7H9EL54_9LACO</name>
<dbReference type="SUPFAM" id="SSF53187">
    <property type="entry name" value="Zn-dependent exopeptidases"/>
    <property type="match status" value="1"/>
</dbReference>
<dbReference type="SMART" id="SM00646">
    <property type="entry name" value="Ami_3"/>
    <property type="match status" value="1"/>
</dbReference>
<keyword evidence="3" id="KW-0812">Transmembrane</keyword>